<feature type="transmembrane region" description="Helical" evidence="5">
    <location>
        <begin position="42"/>
        <end position="64"/>
    </location>
</feature>
<evidence type="ECO:0000256" key="1">
    <source>
        <dbReference type="ARBA" id="ARBA00004141"/>
    </source>
</evidence>
<dbReference type="GO" id="GO:0016020">
    <property type="term" value="C:membrane"/>
    <property type="evidence" value="ECO:0007669"/>
    <property type="project" value="UniProtKB-SubCell"/>
</dbReference>
<dbReference type="RefSeq" id="WP_011939210.1">
    <property type="nucleotide sequence ID" value="NC_009483.1"/>
</dbReference>
<accession>A5G3Z9</accession>
<feature type="transmembrane region" description="Helical" evidence="5">
    <location>
        <begin position="376"/>
        <end position="396"/>
    </location>
</feature>
<dbReference type="Proteomes" id="UP000006695">
    <property type="component" value="Chromosome"/>
</dbReference>
<keyword evidence="4 5" id="KW-0472">Membrane</keyword>
<organism evidence="7 8">
    <name type="scientific">Geotalea uraniireducens (strain Rf4)</name>
    <name type="common">Geobacter uraniireducens</name>
    <dbReference type="NCBI Taxonomy" id="351605"/>
    <lineage>
        <taxon>Bacteria</taxon>
        <taxon>Pseudomonadati</taxon>
        <taxon>Thermodesulfobacteriota</taxon>
        <taxon>Desulfuromonadia</taxon>
        <taxon>Geobacterales</taxon>
        <taxon>Geobacteraceae</taxon>
        <taxon>Geotalea</taxon>
    </lineage>
</organism>
<keyword evidence="2 5" id="KW-0812">Transmembrane</keyword>
<evidence type="ECO:0000256" key="3">
    <source>
        <dbReference type="ARBA" id="ARBA00022989"/>
    </source>
</evidence>
<name>A5G3Z9_GEOUR</name>
<evidence type="ECO:0000313" key="7">
    <source>
        <dbReference type="EMBL" id="ABQ26517.1"/>
    </source>
</evidence>
<reference evidence="7 8" key="1">
    <citation type="submission" date="2007-05" db="EMBL/GenBank/DDBJ databases">
        <title>Complete sequence of Geobacter uraniireducens Rf4.</title>
        <authorList>
            <consortium name="US DOE Joint Genome Institute"/>
            <person name="Copeland A."/>
            <person name="Lucas S."/>
            <person name="Lapidus A."/>
            <person name="Barry K."/>
            <person name="Detter J.C."/>
            <person name="Glavina del Rio T."/>
            <person name="Hammon N."/>
            <person name="Israni S."/>
            <person name="Dalin E."/>
            <person name="Tice H."/>
            <person name="Pitluck S."/>
            <person name="Chertkov O."/>
            <person name="Brettin T."/>
            <person name="Bruce D."/>
            <person name="Han C."/>
            <person name="Schmutz J."/>
            <person name="Larimer F."/>
            <person name="Land M."/>
            <person name="Hauser L."/>
            <person name="Kyrpides N."/>
            <person name="Mikhailova N."/>
            <person name="Shelobolina E."/>
            <person name="Aklujkar M."/>
            <person name="Lovley D."/>
            <person name="Richardson P."/>
        </authorList>
    </citation>
    <scope>NUCLEOTIDE SEQUENCE [LARGE SCALE GENOMIC DNA]</scope>
    <source>
        <strain evidence="7 8">Rf4</strain>
    </source>
</reference>
<feature type="transmembrane region" description="Helical" evidence="5">
    <location>
        <begin position="76"/>
        <end position="93"/>
    </location>
</feature>
<feature type="transmembrane region" description="Helical" evidence="5">
    <location>
        <begin position="232"/>
        <end position="250"/>
    </location>
</feature>
<feature type="domain" description="O-antigen ligase-related" evidence="6">
    <location>
        <begin position="195"/>
        <end position="341"/>
    </location>
</feature>
<feature type="transmembrane region" description="Helical" evidence="5">
    <location>
        <begin position="190"/>
        <end position="212"/>
    </location>
</feature>
<feature type="transmembrane region" description="Helical" evidence="5">
    <location>
        <begin position="128"/>
        <end position="146"/>
    </location>
</feature>
<dbReference type="PANTHER" id="PTHR37422">
    <property type="entry name" value="TEICHURONIC ACID BIOSYNTHESIS PROTEIN TUAE"/>
    <property type="match status" value="1"/>
</dbReference>
<sequence>MESDILRNADACVPADRVREKGMTLPVLLLAFYLLIEYGRPLFLVPIKPGLLVQGLLILCLLPCRTRICQTLKEKYFRLYLLLLLFMTMHVFIATNNYYAFLCLKVMFSYLIIGVSCCVFLDSINKLNVFFSVFTFVVALCAINRISGANFLDISGGGVFRDENDFALAMNVALPIAFFLGRAHKGWKRWLFWMAAITFVLGNMVTASRGGFVGLVAVGTVCWLSSKHRLRAIPVMVVLAILAWSFATPLSKEKIRGLGLNSAEKDTGKDRVELWKVGWKAFVDNPVLGVGQGNMPVVMNKYRHDKWGESFWKRDMWGRMTHSVYFTLLPELGLIGAIIFVLMLKDLYAKIKKINENCTRITIREEAAGIENLNRALLVSLFGFLITGIFLSVLYYPPFWNISALLVTLFLISSRIPGGQDLTAG</sequence>
<gene>
    <name evidence="7" type="ordered locus">Gura_2338</name>
</gene>
<dbReference type="KEGG" id="gur:Gura_2338"/>
<evidence type="ECO:0000256" key="4">
    <source>
        <dbReference type="ARBA" id="ARBA00023136"/>
    </source>
</evidence>
<feature type="transmembrane region" description="Helical" evidence="5">
    <location>
        <begin position="323"/>
        <end position="344"/>
    </location>
</feature>
<dbReference type="EMBL" id="CP000698">
    <property type="protein sequence ID" value="ABQ26517.1"/>
    <property type="molecule type" value="Genomic_DNA"/>
</dbReference>
<feature type="transmembrane region" description="Helical" evidence="5">
    <location>
        <begin position="99"/>
        <end position="121"/>
    </location>
</feature>
<dbReference type="PANTHER" id="PTHR37422:SF13">
    <property type="entry name" value="LIPOPOLYSACCHARIDE BIOSYNTHESIS PROTEIN PA4999-RELATED"/>
    <property type="match status" value="1"/>
</dbReference>
<keyword evidence="3 5" id="KW-1133">Transmembrane helix</keyword>
<dbReference type="InterPro" id="IPR007016">
    <property type="entry name" value="O-antigen_ligase-rel_domated"/>
</dbReference>
<dbReference type="InterPro" id="IPR051533">
    <property type="entry name" value="WaaL-like"/>
</dbReference>
<evidence type="ECO:0000256" key="2">
    <source>
        <dbReference type="ARBA" id="ARBA00022692"/>
    </source>
</evidence>
<dbReference type="AlphaFoldDB" id="A5G3Z9"/>
<evidence type="ECO:0000256" key="5">
    <source>
        <dbReference type="SAM" id="Phobius"/>
    </source>
</evidence>
<dbReference type="STRING" id="351605.Gura_2338"/>
<feature type="transmembrane region" description="Helical" evidence="5">
    <location>
        <begin position="166"/>
        <end position="183"/>
    </location>
</feature>
<dbReference type="Pfam" id="PF04932">
    <property type="entry name" value="Wzy_C"/>
    <property type="match status" value="1"/>
</dbReference>
<evidence type="ECO:0000313" key="8">
    <source>
        <dbReference type="Proteomes" id="UP000006695"/>
    </source>
</evidence>
<comment type="subcellular location">
    <subcellularLocation>
        <location evidence="1">Membrane</location>
        <topology evidence="1">Multi-pass membrane protein</topology>
    </subcellularLocation>
</comment>
<keyword evidence="8" id="KW-1185">Reference proteome</keyword>
<dbReference type="HOGENOM" id="CLU_668689_0_0_7"/>
<protein>
    <submittedName>
        <fullName evidence="7">O-antigen polymerase</fullName>
    </submittedName>
</protein>
<dbReference type="OrthoDB" id="5484716at2"/>
<proteinExistence type="predicted"/>
<evidence type="ECO:0000259" key="6">
    <source>
        <dbReference type="Pfam" id="PF04932"/>
    </source>
</evidence>